<dbReference type="Proteomes" id="UP000602510">
    <property type="component" value="Unassembled WGS sequence"/>
</dbReference>
<feature type="chain" id="PRO_5032308364" description="Secreted RxLR effector peptide protein" evidence="2">
    <location>
        <begin position="23"/>
        <end position="244"/>
    </location>
</feature>
<protein>
    <recommendedName>
        <fullName evidence="5">Secreted RxLR effector peptide protein</fullName>
    </recommendedName>
</protein>
<proteinExistence type="predicted"/>
<accession>A0A833T173</accession>
<dbReference type="AlphaFoldDB" id="A0A833T173"/>
<gene>
    <name evidence="3" type="ORF">GN244_ATG02165</name>
</gene>
<dbReference type="EMBL" id="WSZM01000047">
    <property type="protein sequence ID" value="KAF4045422.1"/>
    <property type="molecule type" value="Genomic_DNA"/>
</dbReference>
<evidence type="ECO:0000256" key="2">
    <source>
        <dbReference type="SAM" id="SignalP"/>
    </source>
</evidence>
<evidence type="ECO:0000256" key="1">
    <source>
        <dbReference type="SAM" id="MobiDB-lite"/>
    </source>
</evidence>
<evidence type="ECO:0000313" key="4">
    <source>
        <dbReference type="Proteomes" id="UP000602510"/>
    </source>
</evidence>
<keyword evidence="4" id="KW-1185">Reference proteome</keyword>
<sequence length="244" mass="28271">MSVYNNLLRMVLLLLVSRETLATAFELQQSSDSTAARSVHSDIRDGTIPRTQQNENEPVPEGIGGEDRALPFKLSSWTKNKYWSMTGKTEDDVMGILGLKGLSIAAQKKHANYAYLQKYRYYMEGKILDNWVIRGDNMDTVWHRLGLTNVPVGTLKSTKAFETYLRFMKRFDRSVKRQYDEGTITYLWTVYRSQQEGQHLANIRTWKNAKRSDSSVKEALGLDTSNYNMNYFKQFQLLPKKEKK</sequence>
<comment type="caution">
    <text evidence="3">The sequence shown here is derived from an EMBL/GenBank/DDBJ whole genome shotgun (WGS) entry which is preliminary data.</text>
</comment>
<keyword evidence="2" id="KW-0732">Signal</keyword>
<feature type="region of interest" description="Disordered" evidence="1">
    <location>
        <begin position="36"/>
        <end position="66"/>
    </location>
</feature>
<feature type="signal peptide" evidence="2">
    <location>
        <begin position="1"/>
        <end position="22"/>
    </location>
</feature>
<organism evidence="3 4">
    <name type="scientific">Phytophthora infestans</name>
    <name type="common">Potato late blight agent</name>
    <name type="synonym">Botrytis infestans</name>
    <dbReference type="NCBI Taxonomy" id="4787"/>
    <lineage>
        <taxon>Eukaryota</taxon>
        <taxon>Sar</taxon>
        <taxon>Stramenopiles</taxon>
        <taxon>Oomycota</taxon>
        <taxon>Peronosporomycetes</taxon>
        <taxon>Peronosporales</taxon>
        <taxon>Peronosporaceae</taxon>
        <taxon>Phytophthora</taxon>
    </lineage>
</organism>
<reference evidence="3" key="1">
    <citation type="submission" date="2020-04" db="EMBL/GenBank/DDBJ databases">
        <title>Hybrid Assembly of Korean Phytophthora infestans isolates.</title>
        <authorList>
            <person name="Prokchorchik M."/>
            <person name="Lee Y."/>
            <person name="Seo J."/>
            <person name="Cho J.-H."/>
            <person name="Park Y.-E."/>
            <person name="Jang D.-C."/>
            <person name="Im J.-S."/>
            <person name="Choi J.-G."/>
            <person name="Park H.-J."/>
            <person name="Lee G.-B."/>
            <person name="Lee Y.-G."/>
            <person name="Hong S.-Y."/>
            <person name="Cho K."/>
            <person name="Sohn K.H."/>
        </authorList>
    </citation>
    <scope>NUCLEOTIDE SEQUENCE</scope>
    <source>
        <strain evidence="3">KR_1_A1</strain>
    </source>
</reference>
<name>A0A833T173_PHYIN</name>
<evidence type="ECO:0000313" key="3">
    <source>
        <dbReference type="EMBL" id="KAF4045422.1"/>
    </source>
</evidence>
<evidence type="ECO:0008006" key="5">
    <source>
        <dbReference type="Google" id="ProtNLM"/>
    </source>
</evidence>